<dbReference type="AlphaFoldDB" id="A0A6J6VWG6"/>
<evidence type="ECO:0000313" key="1">
    <source>
        <dbReference type="EMBL" id="CAB4775405.1"/>
    </source>
</evidence>
<reference evidence="1" key="1">
    <citation type="submission" date="2020-05" db="EMBL/GenBank/DDBJ databases">
        <authorList>
            <person name="Chiriac C."/>
            <person name="Salcher M."/>
            <person name="Ghai R."/>
            <person name="Kavagutti S V."/>
        </authorList>
    </citation>
    <scope>NUCLEOTIDE SEQUENCE</scope>
</reference>
<dbReference type="GO" id="GO:0015035">
    <property type="term" value="F:protein-disulfide reductase activity"/>
    <property type="evidence" value="ECO:0007669"/>
    <property type="project" value="InterPro"/>
</dbReference>
<gene>
    <name evidence="1" type="ORF">UFOPK2894_00834</name>
</gene>
<accession>A0A6J6VWG6</accession>
<protein>
    <submittedName>
        <fullName evidence="1">Unannotated protein</fullName>
    </submittedName>
</protein>
<organism evidence="1">
    <name type="scientific">freshwater metagenome</name>
    <dbReference type="NCBI Taxonomy" id="449393"/>
    <lineage>
        <taxon>unclassified sequences</taxon>
        <taxon>metagenomes</taxon>
        <taxon>ecological metagenomes</taxon>
    </lineage>
</organism>
<sequence>MILIYDGECEFCRNCVQWIQSRLQLKAIPFQEADLAQFLLSEAEAASSVHLILDNRALSGADAVAYLLKLTRFKFLGVLIREARPLSEVAYKWIASHRNSRTVRVLNRMIRRSVAQAKR</sequence>
<name>A0A6J6VWG6_9ZZZZ</name>
<dbReference type="EMBL" id="CAEZZQ010000044">
    <property type="protein sequence ID" value="CAB4775405.1"/>
    <property type="molecule type" value="Genomic_DNA"/>
</dbReference>
<dbReference type="Pfam" id="PF04134">
    <property type="entry name" value="DCC1-like"/>
    <property type="match status" value="1"/>
</dbReference>
<dbReference type="InterPro" id="IPR007263">
    <property type="entry name" value="DCC1-like"/>
</dbReference>
<proteinExistence type="predicted"/>